<evidence type="ECO:0000313" key="2">
    <source>
        <dbReference type="EMBL" id="JAW13807.1"/>
    </source>
</evidence>
<feature type="signal peptide" evidence="1">
    <location>
        <begin position="1"/>
        <end position="20"/>
    </location>
</feature>
<protein>
    <submittedName>
        <fullName evidence="2">Putative secreted protein</fullName>
    </submittedName>
</protein>
<evidence type="ECO:0000256" key="1">
    <source>
        <dbReference type="SAM" id="SignalP"/>
    </source>
</evidence>
<dbReference type="AlphaFoldDB" id="A0A224XMT1"/>
<accession>A0A224XMT1</accession>
<sequence length="156" mass="16975">MTSSLRLLWLSRSLVNLGDCLLIKSFACLCPGVLSHHCRCCFSIRSLTEILIRLLDNPQKGSGPIKASFEPSLARASALSLPRNPACPGTQASVSLFRPPTSVRAVRQSHTSFEIIWHEESAFKAAWLSEYMATLLPTSPCLKISLAQSCNATNSA</sequence>
<reference evidence="2" key="1">
    <citation type="journal article" date="2018" name="PLoS Negl. Trop. Dis.">
        <title>An insight into the salivary gland and fat body transcriptome of Panstrongylus lignarius (Hemiptera: Heteroptera), the main vector of Chagas disease in Peru.</title>
        <authorList>
            <person name="Nevoa J.C."/>
            <person name="Mendes M.T."/>
            <person name="da Silva M.V."/>
            <person name="Soares S.C."/>
            <person name="Oliveira C.J.F."/>
            <person name="Ribeiro J.M.C."/>
        </authorList>
    </citation>
    <scope>NUCLEOTIDE SEQUENCE</scope>
</reference>
<feature type="chain" id="PRO_5013393370" evidence="1">
    <location>
        <begin position="21"/>
        <end position="156"/>
    </location>
</feature>
<organism evidence="2">
    <name type="scientific">Panstrongylus lignarius</name>
    <dbReference type="NCBI Taxonomy" id="156445"/>
    <lineage>
        <taxon>Eukaryota</taxon>
        <taxon>Metazoa</taxon>
        <taxon>Ecdysozoa</taxon>
        <taxon>Arthropoda</taxon>
        <taxon>Hexapoda</taxon>
        <taxon>Insecta</taxon>
        <taxon>Pterygota</taxon>
        <taxon>Neoptera</taxon>
        <taxon>Paraneoptera</taxon>
        <taxon>Hemiptera</taxon>
        <taxon>Heteroptera</taxon>
        <taxon>Panheteroptera</taxon>
        <taxon>Cimicomorpha</taxon>
        <taxon>Reduviidae</taxon>
        <taxon>Triatominae</taxon>
        <taxon>Panstrongylus</taxon>
    </lineage>
</organism>
<keyword evidence="1" id="KW-0732">Signal</keyword>
<dbReference type="EMBL" id="GFTR01002619">
    <property type="protein sequence ID" value="JAW13807.1"/>
    <property type="molecule type" value="Transcribed_RNA"/>
</dbReference>
<name>A0A224XMT1_9HEMI</name>
<proteinExistence type="predicted"/>